<accession>A0A2K3LMP7</accession>
<sequence length="109" mass="11953">MYIYLHLFVVPLRTGNLLLLLRIWVLLVRILCWCGSRILCWCGSGLCFGGFGAVFPVGVVVRCGSGGFVFDSLMVSKSAEICRFLCIWSTFPTSVLTVWSGLRAGDLAA</sequence>
<keyword evidence="1" id="KW-0472">Membrane</keyword>
<comment type="caution">
    <text evidence="2">The sequence shown here is derived from an EMBL/GenBank/DDBJ whole genome shotgun (WGS) entry which is preliminary data.</text>
</comment>
<reference evidence="2 3" key="1">
    <citation type="journal article" date="2014" name="Am. J. Bot.">
        <title>Genome assembly and annotation for red clover (Trifolium pratense; Fabaceae).</title>
        <authorList>
            <person name="Istvanek J."/>
            <person name="Jaros M."/>
            <person name="Krenek A."/>
            <person name="Repkova J."/>
        </authorList>
    </citation>
    <scope>NUCLEOTIDE SEQUENCE [LARGE SCALE GENOMIC DNA]</scope>
    <source>
        <strain evidence="3">cv. Tatra</strain>
        <tissue evidence="2">Young leaves</tissue>
    </source>
</reference>
<gene>
    <name evidence="2" type="ORF">L195_g035792</name>
</gene>
<reference evidence="2 3" key="2">
    <citation type="journal article" date="2017" name="Front. Plant Sci.">
        <title>Gene Classification and Mining of Molecular Markers Useful in Red Clover (Trifolium pratense) Breeding.</title>
        <authorList>
            <person name="Istvanek J."/>
            <person name="Dluhosova J."/>
            <person name="Dluhos P."/>
            <person name="Patkova L."/>
            <person name="Nedelnik J."/>
            <person name="Repkova J."/>
        </authorList>
    </citation>
    <scope>NUCLEOTIDE SEQUENCE [LARGE SCALE GENOMIC DNA]</scope>
    <source>
        <strain evidence="3">cv. Tatra</strain>
        <tissue evidence="2">Young leaves</tissue>
    </source>
</reference>
<evidence type="ECO:0000313" key="3">
    <source>
        <dbReference type="Proteomes" id="UP000236291"/>
    </source>
</evidence>
<organism evidence="2 3">
    <name type="scientific">Trifolium pratense</name>
    <name type="common">Red clover</name>
    <dbReference type="NCBI Taxonomy" id="57577"/>
    <lineage>
        <taxon>Eukaryota</taxon>
        <taxon>Viridiplantae</taxon>
        <taxon>Streptophyta</taxon>
        <taxon>Embryophyta</taxon>
        <taxon>Tracheophyta</taxon>
        <taxon>Spermatophyta</taxon>
        <taxon>Magnoliopsida</taxon>
        <taxon>eudicotyledons</taxon>
        <taxon>Gunneridae</taxon>
        <taxon>Pentapetalae</taxon>
        <taxon>rosids</taxon>
        <taxon>fabids</taxon>
        <taxon>Fabales</taxon>
        <taxon>Fabaceae</taxon>
        <taxon>Papilionoideae</taxon>
        <taxon>50 kb inversion clade</taxon>
        <taxon>NPAAA clade</taxon>
        <taxon>Hologalegina</taxon>
        <taxon>IRL clade</taxon>
        <taxon>Trifolieae</taxon>
        <taxon>Trifolium</taxon>
    </lineage>
</organism>
<feature type="transmembrane region" description="Helical" evidence="1">
    <location>
        <begin position="81"/>
        <end position="102"/>
    </location>
</feature>
<dbReference type="EMBL" id="ASHM01036654">
    <property type="protein sequence ID" value="PNX79804.1"/>
    <property type="molecule type" value="Genomic_DNA"/>
</dbReference>
<protein>
    <submittedName>
        <fullName evidence="2">Uncharacterized protein</fullName>
    </submittedName>
</protein>
<dbReference type="Proteomes" id="UP000236291">
    <property type="component" value="Unassembled WGS sequence"/>
</dbReference>
<name>A0A2K3LMP7_TRIPR</name>
<keyword evidence="1" id="KW-1133">Transmembrane helix</keyword>
<dbReference type="AlphaFoldDB" id="A0A2K3LMP7"/>
<feature type="transmembrane region" description="Helical" evidence="1">
    <location>
        <begin position="12"/>
        <end position="31"/>
    </location>
</feature>
<proteinExistence type="predicted"/>
<evidence type="ECO:0000256" key="1">
    <source>
        <dbReference type="SAM" id="Phobius"/>
    </source>
</evidence>
<feature type="transmembrane region" description="Helical" evidence="1">
    <location>
        <begin position="38"/>
        <end position="61"/>
    </location>
</feature>
<evidence type="ECO:0000313" key="2">
    <source>
        <dbReference type="EMBL" id="PNX79804.1"/>
    </source>
</evidence>
<keyword evidence="1" id="KW-0812">Transmembrane</keyword>